<keyword evidence="2" id="KW-1133">Transmembrane helix</keyword>
<comment type="caution">
    <text evidence="4">The sequence shown here is derived from an EMBL/GenBank/DDBJ whole genome shotgun (WGS) entry which is preliminary data.</text>
</comment>
<sequence length="239" mass="25254">MSLPLRRRRRLLVFFGVTAVLIAAGVLLSMLPATREPSPAGRPTASAHAQPTGTSAEVDLGGWRWADFHGVRLPYSASDGPHAVVGNRASGFVQSPAGALLAALHLGMRASPRWGPAVFEPTIAEQFTGSDRPALLRAVHAAYDSLRAAAGVADGAPLGRAYVVQEAFRWQAYTPDLAIVDVVAAGPGRGGSTVRISTRLRVVWRDGDWRVVAPPGGDWTQSSAPVTDLTGYTLFPDRG</sequence>
<gene>
    <name evidence="4" type="ORF">AAH991_36375</name>
</gene>
<keyword evidence="2" id="KW-0812">Transmembrane</keyword>
<evidence type="ECO:0000256" key="2">
    <source>
        <dbReference type="SAM" id="Phobius"/>
    </source>
</evidence>
<evidence type="ECO:0000313" key="5">
    <source>
        <dbReference type="Proteomes" id="UP001447516"/>
    </source>
</evidence>
<evidence type="ECO:0000259" key="3">
    <source>
        <dbReference type="Pfam" id="PF26526"/>
    </source>
</evidence>
<proteinExistence type="predicted"/>
<protein>
    <recommendedName>
        <fullName evidence="3">DUF8175 domain-containing protein</fullName>
    </recommendedName>
</protein>
<name>A0ABV0AZE8_9ACTN</name>
<keyword evidence="2" id="KW-0472">Membrane</keyword>
<dbReference type="EMBL" id="JBDJAW010000055">
    <property type="protein sequence ID" value="MEN3540638.1"/>
    <property type="molecule type" value="Genomic_DNA"/>
</dbReference>
<feature type="domain" description="DUF8175" evidence="3">
    <location>
        <begin position="35"/>
        <end position="233"/>
    </location>
</feature>
<reference evidence="4 5" key="1">
    <citation type="submission" date="2024-05" db="EMBL/GenBank/DDBJ databases">
        <title>Microbispora sp.ZYX-F-249.</title>
        <authorList>
            <person name="Xie H."/>
        </authorList>
    </citation>
    <scope>NUCLEOTIDE SEQUENCE [LARGE SCALE GENOMIC DNA]</scope>
    <source>
        <strain evidence="4 5">ZYX-F-249</strain>
    </source>
</reference>
<dbReference type="Proteomes" id="UP001447516">
    <property type="component" value="Unassembled WGS sequence"/>
</dbReference>
<dbReference type="RefSeq" id="WP_346230488.1">
    <property type="nucleotide sequence ID" value="NZ_JBDJAW010000055.1"/>
</dbReference>
<keyword evidence="5" id="KW-1185">Reference proteome</keyword>
<evidence type="ECO:0000256" key="1">
    <source>
        <dbReference type="SAM" id="MobiDB-lite"/>
    </source>
</evidence>
<accession>A0ABV0AZE8</accession>
<feature type="region of interest" description="Disordered" evidence="1">
    <location>
        <begin position="37"/>
        <end position="56"/>
    </location>
</feature>
<organism evidence="4 5">
    <name type="scientific">Microbispora maris</name>
    <dbReference type="NCBI Taxonomy" id="3144104"/>
    <lineage>
        <taxon>Bacteria</taxon>
        <taxon>Bacillati</taxon>
        <taxon>Actinomycetota</taxon>
        <taxon>Actinomycetes</taxon>
        <taxon>Streptosporangiales</taxon>
        <taxon>Streptosporangiaceae</taxon>
        <taxon>Microbispora</taxon>
    </lineage>
</organism>
<feature type="transmembrane region" description="Helical" evidence="2">
    <location>
        <begin position="12"/>
        <end position="33"/>
    </location>
</feature>
<dbReference type="InterPro" id="IPR058488">
    <property type="entry name" value="DUF8175"/>
</dbReference>
<evidence type="ECO:0000313" key="4">
    <source>
        <dbReference type="EMBL" id="MEN3540638.1"/>
    </source>
</evidence>
<dbReference type="Pfam" id="PF26526">
    <property type="entry name" value="DUF8175"/>
    <property type="match status" value="1"/>
</dbReference>